<feature type="compositionally biased region" description="Polar residues" evidence="1">
    <location>
        <begin position="167"/>
        <end position="179"/>
    </location>
</feature>
<feature type="region of interest" description="Disordered" evidence="1">
    <location>
        <begin position="167"/>
        <end position="189"/>
    </location>
</feature>
<reference evidence="3 4" key="1">
    <citation type="submission" date="2016-03" db="EMBL/GenBank/DDBJ databases">
        <title>How can Kluyveromyces marxianus grow so fast - potential evolutionary course in Saccharomyces Complex revealed by comparative genomics.</title>
        <authorList>
            <person name="Mo W."/>
            <person name="Lu W."/>
            <person name="Yang X."/>
            <person name="Qi J."/>
            <person name="Lv H."/>
        </authorList>
    </citation>
    <scope>NUCLEOTIDE SEQUENCE [LARGE SCALE GENOMIC DNA]</scope>
    <source>
        <strain evidence="3 4">FIM1</strain>
    </source>
</reference>
<evidence type="ECO:0000259" key="2">
    <source>
        <dbReference type="PROSITE" id="PS50033"/>
    </source>
</evidence>
<dbReference type="PANTHER" id="PTHR23322">
    <property type="entry name" value="FAS-ASSOCIATED PROTEIN"/>
    <property type="match status" value="1"/>
</dbReference>
<sequence length="521" mass="58766">MISDEDISTFQSVCGTENEELSRHFLEMAGGNIETAISLFFEHGGERQLNSAGSGGSGSNGGGNARIDSDLGDSGSAMRSDVELAEELQRQAYQEGSGQGSGNGEDYGYRAPDQARHETLVDTNVFPGVYGGVGGSFGPLRGARDMFDHSRPSGIFNQQLDVDMLQSRGNNDESSSDSAFTDEENYPSNEEQFEYVEENVVEIDDDGELREYTKWVRKPKPMSKETRLALLFRPPFDMMAKYDLDAARQKARKKNKWIMINIQCSDIFQCQMLNRDLWSDANLKAFIKKNFVFLQYQYESRLASVYIQRYGLHNRDDCPHIAILDPMTGERLKFWSREVPKVDSFRQELETFLEEFSLDPKSTNPTVKEPTPEIDPTTLSEEKQMELAIKESLGGAQATQNQPPSENEAEEESEETSETANLKLFNSIEPVNHPEPDNKPGITTRIQVRTGDGKRLVRRFDAMNDTVKTIYEVIKSHWPEYASTPFQLTTHARENLIEKLHESINDAGLKNSSILLEKIVD</sequence>
<feature type="compositionally biased region" description="Acidic residues" evidence="1">
    <location>
        <begin position="407"/>
        <end position="417"/>
    </location>
</feature>
<dbReference type="SMART" id="SM00594">
    <property type="entry name" value="UAS"/>
    <property type="match status" value="1"/>
</dbReference>
<feature type="region of interest" description="Disordered" evidence="1">
    <location>
        <begin position="48"/>
        <end position="81"/>
    </location>
</feature>
<dbReference type="Pfam" id="PF14555">
    <property type="entry name" value="UBA_4"/>
    <property type="match status" value="1"/>
</dbReference>
<dbReference type="Proteomes" id="UP000422736">
    <property type="component" value="Chromosome 6"/>
</dbReference>
<dbReference type="SUPFAM" id="SSF46934">
    <property type="entry name" value="UBA-like"/>
    <property type="match status" value="1"/>
</dbReference>
<dbReference type="InterPro" id="IPR006577">
    <property type="entry name" value="UAS"/>
</dbReference>
<keyword evidence="4" id="KW-1185">Reference proteome</keyword>
<dbReference type="InterPro" id="IPR050730">
    <property type="entry name" value="UBX_domain-protein"/>
</dbReference>
<dbReference type="CDD" id="cd14346">
    <property type="entry name" value="UBA_Ubx5_like"/>
    <property type="match status" value="1"/>
</dbReference>
<dbReference type="InterPro" id="IPR001012">
    <property type="entry name" value="UBX_dom"/>
</dbReference>
<dbReference type="SUPFAM" id="SSF54236">
    <property type="entry name" value="Ubiquitin-like"/>
    <property type="match status" value="1"/>
</dbReference>
<reference evidence="3 4" key="2">
    <citation type="submission" date="2019-11" db="EMBL/GenBank/DDBJ databases">
        <authorList>
            <person name="Lu H."/>
        </authorList>
    </citation>
    <scope>NUCLEOTIDE SEQUENCE [LARGE SCALE GENOMIC DNA]</scope>
    <source>
        <strain evidence="3 4">FIM1</strain>
    </source>
</reference>
<feature type="region of interest" description="Disordered" evidence="1">
    <location>
        <begin position="357"/>
        <end position="380"/>
    </location>
</feature>
<dbReference type="Pfam" id="PF00789">
    <property type="entry name" value="UBX"/>
    <property type="match status" value="1"/>
</dbReference>
<dbReference type="Gene3D" id="3.40.30.10">
    <property type="entry name" value="Glutaredoxin"/>
    <property type="match status" value="1"/>
</dbReference>
<dbReference type="SUPFAM" id="SSF52833">
    <property type="entry name" value="Thioredoxin-like"/>
    <property type="match status" value="1"/>
</dbReference>
<evidence type="ECO:0000313" key="4">
    <source>
        <dbReference type="Proteomes" id="UP000422736"/>
    </source>
</evidence>
<dbReference type="InterPro" id="IPR036249">
    <property type="entry name" value="Thioredoxin-like_sf"/>
</dbReference>
<accession>A0ABX6F0D3</accession>
<dbReference type="Gene3D" id="3.10.20.90">
    <property type="entry name" value="Phosphatidylinositol 3-kinase Catalytic Subunit, Chain A, domain 1"/>
    <property type="match status" value="1"/>
</dbReference>
<feature type="region of interest" description="Disordered" evidence="1">
    <location>
        <begin position="394"/>
        <end position="419"/>
    </location>
</feature>
<dbReference type="InterPro" id="IPR009060">
    <property type="entry name" value="UBA-like_sf"/>
</dbReference>
<dbReference type="CDD" id="cd02958">
    <property type="entry name" value="UAS"/>
    <property type="match status" value="1"/>
</dbReference>
<feature type="compositionally biased region" description="Acidic residues" evidence="1">
    <location>
        <begin position="180"/>
        <end position="189"/>
    </location>
</feature>
<feature type="domain" description="UBX" evidence="2">
    <location>
        <begin position="439"/>
        <end position="517"/>
    </location>
</feature>
<gene>
    <name evidence="3" type="primary">UBX5</name>
    <name evidence="3" type="ORF">FIM1_4191</name>
</gene>
<evidence type="ECO:0000256" key="1">
    <source>
        <dbReference type="SAM" id="MobiDB-lite"/>
    </source>
</evidence>
<dbReference type="Pfam" id="PF13899">
    <property type="entry name" value="Thioredoxin_7"/>
    <property type="match status" value="1"/>
</dbReference>
<dbReference type="PROSITE" id="PS50033">
    <property type="entry name" value="UBX"/>
    <property type="match status" value="1"/>
</dbReference>
<evidence type="ECO:0000313" key="3">
    <source>
        <dbReference type="EMBL" id="QGN17457.1"/>
    </source>
</evidence>
<dbReference type="Gene3D" id="1.10.8.10">
    <property type="entry name" value="DNA helicase RuvA subunit, C-terminal domain"/>
    <property type="match status" value="1"/>
</dbReference>
<dbReference type="SMART" id="SM00166">
    <property type="entry name" value="UBX"/>
    <property type="match status" value="1"/>
</dbReference>
<proteinExistence type="predicted"/>
<dbReference type="EMBL" id="CP015059">
    <property type="protein sequence ID" value="QGN17457.1"/>
    <property type="molecule type" value="Genomic_DNA"/>
</dbReference>
<dbReference type="PANTHER" id="PTHR23322:SF6">
    <property type="entry name" value="UBX DOMAIN-CONTAINING PROTEIN 7"/>
    <property type="match status" value="1"/>
</dbReference>
<feature type="compositionally biased region" description="Gly residues" evidence="1">
    <location>
        <begin position="53"/>
        <end position="64"/>
    </location>
</feature>
<protein>
    <submittedName>
        <fullName evidence="3">UBX domain-containing protein 5</fullName>
    </submittedName>
</protein>
<name>A0ABX6F0D3_KLUMA</name>
<organism evidence="3 4">
    <name type="scientific">Kluyveromyces marxianus</name>
    <name type="common">Yeast</name>
    <name type="synonym">Candida kefyr</name>
    <dbReference type="NCBI Taxonomy" id="4911"/>
    <lineage>
        <taxon>Eukaryota</taxon>
        <taxon>Fungi</taxon>
        <taxon>Dikarya</taxon>
        <taxon>Ascomycota</taxon>
        <taxon>Saccharomycotina</taxon>
        <taxon>Saccharomycetes</taxon>
        <taxon>Saccharomycetales</taxon>
        <taxon>Saccharomycetaceae</taxon>
        <taxon>Kluyveromyces</taxon>
    </lineage>
</organism>
<dbReference type="CDD" id="cd01767">
    <property type="entry name" value="UBX"/>
    <property type="match status" value="1"/>
</dbReference>
<dbReference type="InterPro" id="IPR029071">
    <property type="entry name" value="Ubiquitin-like_domsf"/>
</dbReference>